<dbReference type="EMBL" id="SLZR01000007">
    <property type="protein sequence ID" value="TCS41156.1"/>
    <property type="molecule type" value="Genomic_DNA"/>
</dbReference>
<protein>
    <recommendedName>
        <fullName evidence="3">Porin-like protein</fullName>
    </recommendedName>
</protein>
<sequence length="418" mass="45003">MVAVPTLLSMAVHAATDSPADAHVNGFEMSNVFNVTTVARDDDGSDQQYTTQVLESRGVYTFKDRYSVNYWVKIAEGVWGQDFGVTNMSGANEFIEVNIETLYGQYRGDAVTLSAGMLPIVVGNAYTIQVDGLTGTSGEWQVNDKFSLMAFGGIVSENDSTDDTGLEWEDSRGTVDGDGGNGDEYMLGVQLNTSFQQGDIAVYYATDYSDEYTDSDDITYDEWNLQALGVAGHYNKGKVSFEGEMMTFFGEASEDTDYTGLQGYLTASYPMDKSSVQGSLYFALGADDDETQATSINKFGMVQPMQQGLGQTFDHSDTDLKVLAPPLSVFDPFGNAGVIGAAVNGSYSVAKPVTLSAGLLFLTPEGDSDYDSLSIVNTGIHYEVNDMVKLGAAASYKAYAGDDDRELLSAGAAVNFYF</sequence>
<evidence type="ECO:0000313" key="2">
    <source>
        <dbReference type="Proteomes" id="UP000295793"/>
    </source>
</evidence>
<evidence type="ECO:0008006" key="3">
    <source>
        <dbReference type="Google" id="ProtNLM"/>
    </source>
</evidence>
<accession>A0A4V2UJR7</accession>
<keyword evidence="2" id="KW-1185">Reference proteome</keyword>
<proteinExistence type="predicted"/>
<reference evidence="1 2" key="1">
    <citation type="submission" date="2019-03" db="EMBL/GenBank/DDBJ databases">
        <title>Genomic Encyclopedia of Archaeal and Bacterial Type Strains, Phase II (KMG-II): from individual species to whole genera.</title>
        <authorList>
            <person name="Goeker M."/>
        </authorList>
    </citation>
    <scope>NUCLEOTIDE SEQUENCE [LARGE SCALE GENOMIC DNA]</scope>
    <source>
        <strain evidence="1 2">DSM 15388</strain>
    </source>
</reference>
<evidence type="ECO:0000313" key="1">
    <source>
        <dbReference type="EMBL" id="TCS41156.1"/>
    </source>
</evidence>
<dbReference type="Proteomes" id="UP000295793">
    <property type="component" value="Unassembled WGS sequence"/>
</dbReference>
<organism evidence="1 2">
    <name type="scientific">Reinekea marinisedimentorum</name>
    <dbReference type="NCBI Taxonomy" id="230495"/>
    <lineage>
        <taxon>Bacteria</taxon>
        <taxon>Pseudomonadati</taxon>
        <taxon>Pseudomonadota</taxon>
        <taxon>Gammaproteobacteria</taxon>
        <taxon>Oceanospirillales</taxon>
        <taxon>Saccharospirillaceae</taxon>
        <taxon>Reinekea</taxon>
    </lineage>
</organism>
<gene>
    <name evidence="1" type="ORF">BCF53_107171</name>
</gene>
<name>A0A4V2UJR7_9GAMM</name>
<comment type="caution">
    <text evidence="1">The sequence shown here is derived from an EMBL/GenBank/DDBJ whole genome shotgun (WGS) entry which is preliminary data.</text>
</comment>
<dbReference type="AlphaFoldDB" id="A0A4V2UJR7"/>